<keyword evidence="1" id="KW-0812">Transmembrane</keyword>
<reference evidence="2 3" key="1">
    <citation type="journal article" date="2019" name="Sci. Rep.">
        <title>A high-quality genome of Eragrostis curvula grass provides insights into Poaceae evolution and supports new strategies to enhance forage quality.</title>
        <authorList>
            <person name="Carballo J."/>
            <person name="Santos B.A.C.M."/>
            <person name="Zappacosta D."/>
            <person name="Garbus I."/>
            <person name="Selva J.P."/>
            <person name="Gallo C.A."/>
            <person name="Diaz A."/>
            <person name="Albertini E."/>
            <person name="Caccamo M."/>
            <person name="Echenique V."/>
        </authorList>
    </citation>
    <scope>NUCLEOTIDE SEQUENCE [LARGE SCALE GENOMIC DNA]</scope>
    <source>
        <strain evidence="3">cv. Victoria</strain>
        <tissue evidence="2">Leaf</tissue>
    </source>
</reference>
<feature type="non-terminal residue" evidence="2">
    <location>
        <position position="1"/>
    </location>
</feature>
<keyword evidence="3" id="KW-1185">Reference proteome</keyword>
<organism evidence="2 3">
    <name type="scientific">Eragrostis curvula</name>
    <name type="common">weeping love grass</name>
    <dbReference type="NCBI Taxonomy" id="38414"/>
    <lineage>
        <taxon>Eukaryota</taxon>
        <taxon>Viridiplantae</taxon>
        <taxon>Streptophyta</taxon>
        <taxon>Embryophyta</taxon>
        <taxon>Tracheophyta</taxon>
        <taxon>Spermatophyta</taxon>
        <taxon>Magnoliopsida</taxon>
        <taxon>Liliopsida</taxon>
        <taxon>Poales</taxon>
        <taxon>Poaceae</taxon>
        <taxon>PACMAD clade</taxon>
        <taxon>Chloridoideae</taxon>
        <taxon>Eragrostideae</taxon>
        <taxon>Eragrostidinae</taxon>
        <taxon>Eragrostis</taxon>
    </lineage>
</organism>
<gene>
    <name evidence="2" type="ORF">EJB05_26243</name>
</gene>
<dbReference type="SUPFAM" id="SSF57095">
    <property type="entry name" value="Scorpion toxin-like"/>
    <property type="match status" value="1"/>
</dbReference>
<protein>
    <recommendedName>
        <fullName evidence="4">Knottin scorpion toxin-like domain-containing protein</fullName>
    </recommendedName>
</protein>
<dbReference type="AlphaFoldDB" id="A0A5J9UJA0"/>
<evidence type="ECO:0000313" key="3">
    <source>
        <dbReference type="Proteomes" id="UP000324897"/>
    </source>
</evidence>
<accession>A0A5J9UJA0</accession>
<evidence type="ECO:0008006" key="4">
    <source>
        <dbReference type="Google" id="ProtNLM"/>
    </source>
</evidence>
<comment type="caution">
    <text evidence="2">The sequence shown here is derived from an EMBL/GenBank/DDBJ whole genome shotgun (WGS) entry which is preliminary data.</text>
</comment>
<evidence type="ECO:0000256" key="1">
    <source>
        <dbReference type="SAM" id="Phobius"/>
    </source>
</evidence>
<dbReference type="EMBL" id="RWGY01000013">
    <property type="protein sequence ID" value="TVU23859.1"/>
    <property type="molecule type" value="Genomic_DNA"/>
</dbReference>
<dbReference type="InterPro" id="IPR036574">
    <property type="entry name" value="Scorpion_toxin-like_sf"/>
</dbReference>
<proteinExistence type="predicted"/>
<feature type="transmembrane region" description="Helical" evidence="1">
    <location>
        <begin position="62"/>
        <end position="81"/>
    </location>
</feature>
<sequence length="148" mass="16480">MAQSSLRTTIVSYHIFGTHSIRIEVVPNFEEVARYIFGTQSISIEVVPNFEEVARMAAKYSAAVRIMVVAVTVVAIFAPSGEAFKYGTCQLDCDSKKPNCDAWCKTNGFPYGGECVGFAPHDFRCCCWEIPPTEKRSHTARLLHALHM</sequence>
<name>A0A5J9UJA0_9POAL</name>
<dbReference type="Proteomes" id="UP000324897">
    <property type="component" value="Chromosome 2"/>
</dbReference>
<dbReference type="Gramene" id="TVU23859">
    <property type="protein sequence ID" value="TVU23859"/>
    <property type="gene ID" value="EJB05_26243"/>
</dbReference>
<evidence type="ECO:0000313" key="2">
    <source>
        <dbReference type="EMBL" id="TVU23859.1"/>
    </source>
</evidence>
<keyword evidence="1" id="KW-0472">Membrane</keyword>
<keyword evidence="1" id="KW-1133">Transmembrane helix</keyword>